<evidence type="ECO:0000259" key="1">
    <source>
        <dbReference type="PROSITE" id="PS50035"/>
    </source>
</evidence>
<dbReference type="RefSeq" id="WP_075370334.1">
    <property type="nucleotide sequence ID" value="NZ_JAKGAJ010000027.1"/>
</dbReference>
<feature type="domain" description="PLD phosphodiesterase" evidence="1">
    <location>
        <begin position="280"/>
        <end position="306"/>
    </location>
</feature>
<dbReference type="InterPro" id="IPR025202">
    <property type="entry name" value="PLD-like_dom"/>
</dbReference>
<dbReference type="SMART" id="SM00155">
    <property type="entry name" value="PLDc"/>
    <property type="match status" value="2"/>
</dbReference>
<protein>
    <submittedName>
        <fullName evidence="2">Cardiolipin synthase B</fullName>
    </submittedName>
</protein>
<reference evidence="2 3" key="1">
    <citation type="submission" date="2016-12" db="EMBL/GenBank/DDBJ databases">
        <title>Draft genome sequences of strains Salinicola socius SMB35, Salinicola sp. MH3R3-1 and Chromohalobacter sp. SMB17 from the Verkhnekamsk potash mining region of Russia.</title>
        <authorList>
            <person name="Mavrodi D.V."/>
            <person name="Olsson B.E."/>
            <person name="Korsakova E.S."/>
            <person name="Pyankova A."/>
            <person name="Mavrodi O.V."/>
            <person name="Plotnikova E.G."/>
        </authorList>
    </citation>
    <scope>NUCLEOTIDE SEQUENCE [LARGE SCALE GENOMIC DNA]</scope>
    <source>
        <strain evidence="2 3">SMB17</strain>
    </source>
</reference>
<dbReference type="Gene3D" id="3.30.870.10">
    <property type="entry name" value="Endonuclease Chain A"/>
    <property type="match status" value="2"/>
</dbReference>
<dbReference type="InterPro" id="IPR001736">
    <property type="entry name" value="PLipase_D/transphosphatidylase"/>
</dbReference>
<dbReference type="EMBL" id="MSDQ01000043">
    <property type="protein sequence ID" value="OLO10114.1"/>
    <property type="molecule type" value="Genomic_DNA"/>
</dbReference>
<dbReference type="PANTHER" id="PTHR21248:SF23">
    <property type="entry name" value="CARDIOLIPIN SYNTHASE B"/>
    <property type="match status" value="1"/>
</dbReference>
<dbReference type="GO" id="GO:0008808">
    <property type="term" value="F:cardiolipin synthase activity"/>
    <property type="evidence" value="ECO:0007669"/>
    <property type="project" value="TreeGrafter"/>
</dbReference>
<comment type="caution">
    <text evidence="2">The sequence shown here is derived from an EMBL/GenBank/DDBJ whole genome shotgun (WGS) entry which is preliminary data.</text>
</comment>
<dbReference type="AlphaFoldDB" id="A0A1Q8T8V2"/>
<accession>A0A1Q8T8V2</accession>
<dbReference type="GO" id="GO:0016020">
    <property type="term" value="C:membrane"/>
    <property type="evidence" value="ECO:0007669"/>
    <property type="project" value="TreeGrafter"/>
</dbReference>
<dbReference type="PROSITE" id="PS50035">
    <property type="entry name" value="PLD"/>
    <property type="match status" value="2"/>
</dbReference>
<dbReference type="SUPFAM" id="SSF56024">
    <property type="entry name" value="Phospholipase D/nuclease"/>
    <property type="match status" value="2"/>
</dbReference>
<feature type="domain" description="PLD phosphodiesterase" evidence="1">
    <location>
        <begin position="106"/>
        <end position="133"/>
    </location>
</feature>
<organism evidence="2 3">
    <name type="scientific">Chromohalobacter japonicus</name>
    <dbReference type="NCBI Taxonomy" id="223900"/>
    <lineage>
        <taxon>Bacteria</taxon>
        <taxon>Pseudomonadati</taxon>
        <taxon>Pseudomonadota</taxon>
        <taxon>Gammaproteobacteria</taxon>
        <taxon>Oceanospirillales</taxon>
        <taxon>Halomonadaceae</taxon>
        <taxon>Chromohalobacter</taxon>
    </lineage>
</organism>
<dbReference type="CDD" id="cd09110">
    <property type="entry name" value="PLDc_CLS_1"/>
    <property type="match status" value="1"/>
</dbReference>
<proteinExistence type="predicted"/>
<name>A0A1Q8T8V2_9GAMM</name>
<evidence type="ECO:0000313" key="2">
    <source>
        <dbReference type="EMBL" id="OLO10114.1"/>
    </source>
</evidence>
<dbReference type="Proteomes" id="UP000186806">
    <property type="component" value="Unassembled WGS sequence"/>
</dbReference>
<dbReference type="STRING" id="223900.GCA_000821045_03066"/>
<dbReference type="CDD" id="cd09159">
    <property type="entry name" value="PLDc_ybhO_like_2"/>
    <property type="match status" value="1"/>
</dbReference>
<gene>
    <name evidence="2" type="ORF">BTW10_16440</name>
</gene>
<sequence length="370" mass="42894">MRGRWQVGNRFTLLPEGKRFLPALFTAIDEARTTLYLELYLMESGTLATRVIDALCAAAGRGVTVLVLLDGYGSMKLAHADRQRMREAGVVLRFFNPLVWHHLGKNLSRDHRKLLIVDERLAFTGGFGAVDAFVEAWYEVAVRIEGPVVADWVSLFAQLWEAPLTRGRAAPRHWPEPAPIAALAENMRGRMISGRGHRYQAIRHSLHQRIATAERRLWLCTPYFVPTFSLRRRLIRAARLGFDVRLLLPGSRHDHPGIRYAGQRFYARLLRAGVRIYEFQPTFIHAKFVLVDDWASIGSCNFDHWSLQWNLEANQEVEDKGFARDVAALFERNFAASEEIHWDQWRYRPWTQRCREWIFGTLNGWMTRLR</sequence>
<dbReference type="PANTHER" id="PTHR21248">
    <property type="entry name" value="CARDIOLIPIN SYNTHASE"/>
    <property type="match status" value="1"/>
</dbReference>
<keyword evidence="3" id="KW-1185">Reference proteome</keyword>
<evidence type="ECO:0000313" key="3">
    <source>
        <dbReference type="Proteomes" id="UP000186806"/>
    </source>
</evidence>
<dbReference type="Pfam" id="PF13091">
    <property type="entry name" value="PLDc_2"/>
    <property type="match status" value="2"/>
</dbReference>
<dbReference type="GO" id="GO:0032049">
    <property type="term" value="P:cardiolipin biosynthetic process"/>
    <property type="evidence" value="ECO:0007669"/>
    <property type="project" value="UniProtKB-ARBA"/>
</dbReference>